<dbReference type="GO" id="GO:0005840">
    <property type="term" value="C:ribosome"/>
    <property type="evidence" value="ECO:0007669"/>
    <property type="project" value="UniProtKB-KW"/>
</dbReference>
<dbReference type="AlphaFoldDB" id="A0A0D5ZJY0"/>
<proteinExistence type="inferred from homology"/>
<keyword evidence="4" id="KW-0694">RNA-binding</keyword>
<accession>A0A0D5ZJY0</accession>
<keyword evidence="4" id="KW-0699">rRNA-binding</keyword>
<evidence type="ECO:0000256" key="2">
    <source>
        <dbReference type="ARBA" id="ARBA00022980"/>
    </source>
</evidence>
<evidence type="ECO:0000256" key="1">
    <source>
        <dbReference type="ARBA" id="ARBA00006700"/>
    </source>
</evidence>
<evidence type="ECO:0000256" key="5">
    <source>
        <dbReference type="SAM" id="MobiDB-lite"/>
    </source>
</evidence>
<dbReference type="InterPro" id="IPR013025">
    <property type="entry name" value="Ribosomal_uL23-like"/>
</dbReference>
<gene>
    <name evidence="4 6" type="primary">rplW</name>
    <name evidence="6" type="ORF">VO56_02455</name>
</gene>
<dbReference type="GO" id="GO:1990904">
    <property type="term" value="C:ribonucleoprotein complex"/>
    <property type="evidence" value="ECO:0007669"/>
    <property type="project" value="UniProtKB-KW"/>
</dbReference>
<dbReference type="InterPro" id="IPR012677">
    <property type="entry name" value="Nucleotide-bd_a/b_plait_sf"/>
</dbReference>
<feature type="region of interest" description="Disordered" evidence="5">
    <location>
        <begin position="131"/>
        <end position="152"/>
    </location>
</feature>
<name>A0A0D5ZJY0_9BACT</name>
<dbReference type="Pfam" id="PF00276">
    <property type="entry name" value="Ribosomal_L23"/>
    <property type="match status" value="1"/>
</dbReference>
<dbReference type="PATRIC" id="fig|29556.3.peg.483"/>
<dbReference type="PANTHER" id="PTHR11620">
    <property type="entry name" value="60S RIBOSOMAL PROTEIN L23A"/>
    <property type="match status" value="1"/>
</dbReference>
<dbReference type="InterPro" id="IPR012678">
    <property type="entry name" value="Ribosomal_uL23/eL15/eS24_sf"/>
</dbReference>
<evidence type="ECO:0000313" key="7">
    <source>
        <dbReference type="Proteomes" id="UP000032722"/>
    </source>
</evidence>
<dbReference type="EMBL" id="CP011021">
    <property type="protein sequence ID" value="AKA50091.1"/>
    <property type="molecule type" value="Genomic_DNA"/>
</dbReference>
<keyword evidence="2 4" id="KW-0689">Ribosomal protein</keyword>
<dbReference type="Proteomes" id="UP000032722">
    <property type="component" value="Chromosome"/>
</dbReference>
<keyword evidence="3 4" id="KW-0687">Ribonucleoprotein</keyword>
<dbReference type="NCBIfam" id="NF008919">
    <property type="entry name" value="PRK12280.1-3"/>
    <property type="match status" value="1"/>
</dbReference>
<dbReference type="KEGG" id="mgb:VO56_02455"/>
<evidence type="ECO:0000313" key="6">
    <source>
        <dbReference type="EMBL" id="AKA50091.1"/>
    </source>
</evidence>
<evidence type="ECO:0000256" key="4">
    <source>
        <dbReference type="HAMAP-Rule" id="MF_01369"/>
    </source>
</evidence>
<evidence type="ECO:0000256" key="3">
    <source>
        <dbReference type="ARBA" id="ARBA00023274"/>
    </source>
</evidence>
<dbReference type="NCBIfam" id="NF004363">
    <property type="entry name" value="PRK05738.2-4"/>
    <property type="match status" value="1"/>
</dbReference>
<comment type="subunit">
    <text evidence="4">Part of the 50S ribosomal subunit. Contacts protein L29, and trigger factor when it is bound to the ribosome.</text>
</comment>
<comment type="function">
    <text evidence="4">One of the early assembly proteins it binds 23S rRNA. One of the proteins that surrounds the polypeptide exit tunnel on the outside of the ribosome. Forms the main docking site for trigger factor binding to the ribosome.</text>
</comment>
<reference evidence="6 7" key="1">
    <citation type="journal article" date="2015" name="Genome Announc.">
        <title>Complete Genome Sequence of Mycoplasma meleagridis, a Possible Emerging Pathogen in Chickens.</title>
        <authorList>
            <person name="Abolnik C."/>
        </authorList>
    </citation>
    <scope>NUCLEOTIDE SEQUENCE [LARGE SCALE GENOMIC DNA]</scope>
    <source>
        <strain evidence="6 7">B2096 8B</strain>
    </source>
</reference>
<sequence length="152" mass="16841">MELTKVISAPLLTEKTNSQMSNGVYTFIADYHANKHQIKQAVETIFQVKVVSVNTIKVEKQPKNIGRFHGFTNRYKKAIVKVAEGQVINLFPGEEQQVEEVKTKASSKETKAKVAEKESKLAAKFNKKVTATKANKTSSVKKSTSSRKVGGE</sequence>
<dbReference type="GO" id="GO:0019843">
    <property type="term" value="F:rRNA binding"/>
    <property type="evidence" value="ECO:0007669"/>
    <property type="project" value="UniProtKB-UniRule"/>
</dbReference>
<dbReference type="GO" id="GO:0003735">
    <property type="term" value="F:structural constituent of ribosome"/>
    <property type="evidence" value="ECO:0007669"/>
    <property type="project" value="InterPro"/>
</dbReference>
<dbReference type="GO" id="GO:0006412">
    <property type="term" value="P:translation"/>
    <property type="evidence" value="ECO:0007669"/>
    <property type="project" value="UniProtKB-UniRule"/>
</dbReference>
<comment type="similarity">
    <text evidence="1 4">Belongs to the universal ribosomal protein uL23 family.</text>
</comment>
<organism evidence="6 7">
    <name type="scientific">Mycoplasmopsis gallinacea</name>
    <dbReference type="NCBI Taxonomy" id="29556"/>
    <lineage>
        <taxon>Bacteria</taxon>
        <taxon>Bacillati</taxon>
        <taxon>Mycoplasmatota</taxon>
        <taxon>Mycoplasmoidales</taxon>
        <taxon>Metamycoplasmataceae</taxon>
        <taxon>Mycoplasmopsis</taxon>
    </lineage>
</organism>
<dbReference type="HOGENOM" id="CLU_037562_1_0_14"/>
<protein>
    <recommendedName>
        <fullName evidence="4">Large ribosomal subunit protein uL23</fullName>
    </recommendedName>
</protein>
<dbReference type="HAMAP" id="MF_01369_B">
    <property type="entry name" value="Ribosomal_uL23_B"/>
    <property type="match status" value="1"/>
</dbReference>
<dbReference type="SUPFAM" id="SSF54189">
    <property type="entry name" value="Ribosomal proteins S24e, L23 and L15e"/>
    <property type="match status" value="1"/>
</dbReference>
<dbReference type="Gene3D" id="3.30.70.330">
    <property type="match status" value="1"/>
</dbReference>